<evidence type="ECO:0000313" key="1">
    <source>
        <dbReference type="EMBL" id="KAK3763808.1"/>
    </source>
</evidence>
<keyword evidence="2" id="KW-1185">Reference proteome</keyword>
<protein>
    <submittedName>
        <fullName evidence="1">Uncharacterized protein</fullName>
    </submittedName>
</protein>
<dbReference type="EMBL" id="JAWDGP010004498">
    <property type="protein sequence ID" value="KAK3763808.1"/>
    <property type="molecule type" value="Genomic_DNA"/>
</dbReference>
<sequence length="95" mass="10669">MCLRRTCDLTNSGSSSVKDLVGMIDVGKERKRLERSFSEGRSVAYCEDQQAVYRFIPRPLSGMKSRTLLDTARDQFAAAFLGKMAERDSKRALST</sequence>
<dbReference type="Proteomes" id="UP001283361">
    <property type="component" value="Unassembled WGS sequence"/>
</dbReference>
<accession>A0AAE0Z6K8</accession>
<gene>
    <name evidence="1" type="ORF">RRG08_020727</name>
</gene>
<name>A0AAE0Z6K8_9GAST</name>
<organism evidence="1 2">
    <name type="scientific">Elysia crispata</name>
    <name type="common">lettuce slug</name>
    <dbReference type="NCBI Taxonomy" id="231223"/>
    <lineage>
        <taxon>Eukaryota</taxon>
        <taxon>Metazoa</taxon>
        <taxon>Spiralia</taxon>
        <taxon>Lophotrochozoa</taxon>
        <taxon>Mollusca</taxon>
        <taxon>Gastropoda</taxon>
        <taxon>Heterobranchia</taxon>
        <taxon>Euthyneura</taxon>
        <taxon>Panpulmonata</taxon>
        <taxon>Sacoglossa</taxon>
        <taxon>Placobranchoidea</taxon>
        <taxon>Plakobranchidae</taxon>
        <taxon>Elysia</taxon>
    </lineage>
</organism>
<evidence type="ECO:0000313" key="2">
    <source>
        <dbReference type="Proteomes" id="UP001283361"/>
    </source>
</evidence>
<proteinExistence type="predicted"/>
<comment type="caution">
    <text evidence="1">The sequence shown here is derived from an EMBL/GenBank/DDBJ whole genome shotgun (WGS) entry which is preliminary data.</text>
</comment>
<dbReference type="AlphaFoldDB" id="A0AAE0Z6K8"/>
<reference evidence="1" key="1">
    <citation type="journal article" date="2023" name="G3 (Bethesda)">
        <title>A reference genome for the long-term kleptoplast-retaining sea slug Elysia crispata morphotype clarki.</title>
        <authorList>
            <person name="Eastman K.E."/>
            <person name="Pendleton A.L."/>
            <person name="Shaikh M.A."/>
            <person name="Suttiyut T."/>
            <person name="Ogas R."/>
            <person name="Tomko P."/>
            <person name="Gavelis G."/>
            <person name="Widhalm J.R."/>
            <person name="Wisecaver J.H."/>
        </authorList>
    </citation>
    <scope>NUCLEOTIDE SEQUENCE</scope>
    <source>
        <strain evidence="1">ECLA1</strain>
    </source>
</reference>